<geneLocation type="plasmid" evidence="3">
    <name>2</name>
</geneLocation>
<dbReference type="GO" id="GO:0003700">
    <property type="term" value="F:DNA-binding transcription factor activity"/>
    <property type="evidence" value="ECO:0007669"/>
    <property type="project" value="InterPro"/>
</dbReference>
<dbReference type="PANTHER" id="PTHR33164">
    <property type="entry name" value="TRANSCRIPTIONAL REGULATOR, MARR FAMILY"/>
    <property type="match status" value="1"/>
</dbReference>
<dbReference type="Pfam" id="PF12802">
    <property type="entry name" value="MarR_2"/>
    <property type="match status" value="1"/>
</dbReference>
<dbReference type="InterPro" id="IPR036388">
    <property type="entry name" value="WH-like_DNA-bd_sf"/>
</dbReference>
<dbReference type="SUPFAM" id="SSF46785">
    <property type="entry name" value="Winged helix' DNA-binding domain"/>
    <property type="match status" value="1"/>
</dbReference>
<dbReference type="RefSeq" id="WP_024092367.1">
    <property type="nucleotide sequence ID" value="NC_023136.1"/>
</dbReference>
<dbReference type="PATRIC" id="fig|999552.6.peg.4413"/>
<proteinExistence type="predicted"/>
<dbReference type="SMART" id="SM00347">
    <property type="entry name" value="HTH_MARR"/>
    <property type="match status" value="1"/>
</dbReference>
<dbReference type="PANTHER" id="PTHR33164:SF87">
    <property type="entry name" value="MULTIPLE ANTIBIOTIC RESISTANCE PROTEIN MARR"/>
    <property type="match status" value="1"/>
</dbReference>
<feature type="domain" description="HTH marR-type" evidence="1">
    <location>
        <begin position="12"/>
        <end position="156"/>
    </location>
</feature>
<keyword evidence="2" id="KW-0614">Plasmid</keyword>
<evidence type="ECO:0000259" key="1">
    <source>
        <dbReference type="PROSITE" id="PS50995"/>
    </source>
</evidence>
<dbReference type="InterPro" id="IPR039422">
    <property type="entry name" value="MarR/SlyA-like"/>
</dbReference>
<dbReference type="Proteomes" id="UP000018780">
    <property type="component" value="Plasmid unnamed2"/>
</dbReference>
<evidence type="ECO:0000313" key="3">
    <source>
        <dbReference type="Proteomes" id="UP000018780"/>
    </source>
</evidence>
<protein>
    <recommendedName>
        <fullName evidence="1">HTH marR-type domain-containing protein</fullName>
    </recommendedName>
</protein>
<keyword evidence="3" id="KW-1185">Reference proteome</keyword>
<evidence type="ECO:0000313" key="2">
    <source>
        <dbReference type="EMBL" id="AHD03569.1"/>
    </source>
</evidence>
<dbReference type="PROSITE" id="PS50995">
    <property type="entry name" value="HTH_MARR_2"/>
    <property type="match status" value="1"/>
</dbReference>
<dbReference type="InterPro" id="IPR036390">
    <property type="entry name" value="WH_DNA-bd_sf"/>
</dbReference>
<sequence length="169" mass="18788">MTQSVKKTSQSEADALRPLSSLPEALSFRISRLAAINERSGGRYFKREYDLTLVEWRILGLTATEGMIHFTTLRDTLLLDKGQLSRTIKALVARGLIETRNSEADARQIDLHITPAGQELNDQALRFTSQRNAVLAGVLTQAERAEFERMLDLLIGHNQALLAKGITNG</sequence>
<organism evidence="2 3">
    <name type="scientific">Leisingera methylohalidivorans DSM 14336</name>
    <dbReference type="NCBI Taxonomy" id="999552"/>
    <lineage>
        <taxon>Bacteria</taxon>
        <taxon>Pseudomonadati</taxon>
        <taxon>Pseudomonadota</taxon>
        <taxon>Alphaproteobacteria</taxon>
        <taxon>Rhodobacterales</taxon>
        <taxon>Roseobacteraceae</taxon>
        <taxon>Leisingera</taxon>
    </lineage>
</organism>
<dbReference type="KEGG" id="lmd:METH_22335"/>
<dbReference type="GO" id="GO:0006950">
    <property type="term" value="P:response to stress"/>
    <property type="evidence" value="ECO:0007669"/>
    <property type="project" value="TreeGrafter"/>
</dbReference>
<name>V9W0P0_9RHOB</name>
<gene>
    <name evidence="2" type="ORF">METH_22335</name>
</gene>
<dbReference type="InterPro" id="IPR000835">
    <property type="entry name" value="HTH_MarR-typ"/>
</dbReference>
<dbReference type="OrthoDB" id="7723661at2"/>
<accession>V9W0P0</accession>
<dbReference type="EMBL" id="CP006775">
    <property type="protein sequence ID" value="AHD03569.1"/>
    <property type="molecule type" value="Genomic_DNA"/>
</dbReference>
<dbReference type="AlphaFoldDB" id="V9W0P0"/>
<dbReference type="HOGENOM" id="CLU_083287_8_0_5"/>
<reference evidence="2 3" key="1">
    <citation type="submission" date="2013-09" db="EMBL/GenBank/DDBJ databases">
        <authorList>
            <consortium name="DOE Joint Genome Institute"/>
            <person name="Klenk H.-P."/>
            <person name="Huntemann M."/>
            <person name="Han J."/>
            <person name="Chen A."/>
            <person name="Kyrpides N."/>
            <person name="Mavromatis K."/>
            <person name="Markowitz V."/>
            <person name="Palaniappan K."/>
            <person name="Ivanova N."/>
            <person name="Schaumberg A."/>
            <person name="Pati A."/>
            <person name="Liolios K."/>
            <person name="Nordberg H.P."/>
            <person name="Cantor M.N."/>
            <person name="Hua S.X."/>
            <person name="Woyke T."/>
        </authorList>
    </citation>
    <scope>NUCLEOTIDE SEQUENCE [LARGE SCALE GENOMIC DNA]</scope>
    <source>
        <strain evidence="2 3">DSM 14336</strain>
        <plasmid evidence="3">2</plasmid>
    </source>
</reference>
<dbReference type="Gene3D" id="1.10.10.10">
    <property type="entry name" value="Winged helix-like DNA-binding domain superfamily/Winged helix DNA-binding domain"/>
    <property type="match status" value="1"/>
</dbReference>